<name>A0A9X1XS90_9FLAO</name>
<comment type="caution">
    <text evidence="1">The sequence shown here is derived from an EMBL/GenBank/DDBJ whole genome shotgun (WGS) entry which is preliminary data.</text>
</comment>
<keyword evidence="2" id="KW-1185">Reference proteome</keyword>
<reference evidence="1" key="1">
    <citation type="submission" date="2022-04" db="EMBL/GenBank/DDBJ databases">
        <title>Flavobacterium pygoscelis sp. nov. isolated from Chinstrap chick (Pygoscelis antarcticus).</title>
        <authorList>
            <person name="Irgang R."/>
            <person name="Poblete-Morales M."/>
            <person name="Avendano-Herrera R."/>
        </authorList>
    </citation>
    <scope>NUCLEOTIDE SEQUENCE</scope>
    <source>
        <strain evidence="1">I-SCBP12n</strain>
    </source>
</reference>
<proteinExistence type="predicted"/>
<dbReference type="AlphaFoldDB" id="A0A9X1XS90"/>
<evidence type="ECO:0000313" key="1">
    <source>
        <dbReference type="EMBL" id="MCK8142384.1"/>
    </source>
</evidence>
<gene>
    <name evidence="1" type="ORF">MW871_10825</name>
</gene>
<dbReference type="EMBL" id="JALNUB010000006">
    <property type="protein sequence ID" value="MCK8142384.1"/>
    <property type="molecule type" value="Genomic_DNA"/>
</dbReference>
<dbReference type="Proteomes" id="UP001139260">
    <property type="component" value="Unassembled WGS sequence"/>
</dbReference>
<accession>A0A9X1XS90</accession>
<organism evidence="1 2">
    <name type="scientific">Flavobacterium pygoscelis</name>
    <dbReference type="NCBI Taxonomy" id="2893176"/>
    <lineage>
        <taxon>Bacteria</taxon>
        <taxon>Pseudomonadati</taxon>
        <taxon>Bacteroidota</taxon>
        <taxon>Flavobacteriia</taxon>
        <taxon>Flavobacteriales</taxon>
        <taxon>Flavobacteriaceae</taxon>
        <taxon>Flavobacterium</taxon>
    </lineage>
</organism>
<evidence type="ECO:0000313" key="2">
    <source>
        <dbReference type="Proteomes" id="UP001139260"/>
    </source>
</evidence>
<protein>
    <submittedName>
        <fullName evidence="1">Uncharacterized protein</fullName>
    </submittedName>
</protein>
<sequence length="74" mass="8870">MSLTQQLELFQTANIVLETPMKINQKGYKNNPIFLKNQEKVLNHFFHNCVINLKLEIIMLNYLMVLKEELYQKE</sequence>